<dbReference type="NCBIfam" id="NF003967">
    <property type="entry name" value="PRK05461.1"/>
    <property type="match status" value="1"/>
</dbReference>
<dbReference type="PROSITE" id="PS51087">
    <property type="entry name" value="APAG"/>
    <property type="match status" value="1"/>
</dbReference>
<dbReference type="InterPro" id="IPR007474">
    <property type="entry name" value="ApaG_domain"/>
</dbReference>
<proteinExistence type="inferred from homology"/>
<dbReference type="SUPFAM" id="SSF110069">
    <property type="entry name" value="ApaG-like"/>
    <property type="match status" value="1"/>
</dbReference>
<dbReference type="Pfam" id="PF04379">
    <property type="entry name" value="DUF525"/>
    <property type="match status" value="1"/>
</dbReference>
<dbReference type="STRING" id="588932.DA69_13440"/>
<dbReference type="Proteomes" id="UP000077603">
    <property type="component" value="Chromosome"/>
</dbReference>
<organism evidence="1 2">
    <name type="scientific">Brevundimonas naejangsanensis</name>
    <dbReference type="NCBI Taxonomy" id="588932"/>
    <lineage>
        <taxon>Bacteria</taxon>
        <taxon>Pseudomonadati</taxon>
        <taxon>Pseudomonadota</taxon>
        <taxon>Alphaproteobacteria</taxon>
        <taxon>Caulobacterales</taxon>
        <taxon>Caulobacteraceae</taxon>
        <taxon>Brevundimonas</taxon>
    </lineage>
</organism>
<gene>
    <name evidence="1" type="ORF">DA69_13440</name>
</gene>
<keyword evidence="2" id="KW-1185">Reference proteome</keyword>
<dbReference type="AlphaFoldDB" id="A0A172Y8U5"/>
<name>A0A172Y8U5_9CAUL</name>
<dbReference type="KEGG" id="bne:DA69_13440"/>
<dbReference type="PANTHER" id="PTHR47191">
    <property type="entry name" value="OS05G0170800 PROTEIN"/>
    <property type="match status" value="1"/>
</dbReference>
<dbReference type="InterPro" id="IPR036767">
    <property type="entry name" value="ApaG_sf"/>
</dbReference>
<dbReference type="InterPro" id="IPR050718">
    <property type="entry name" value="ApaG-like"/>
</dbReference>
<evidence type="ECO:0000313" key="2">
    <source>
        <dbReference type="Proteomes" id="UP000077603"/>
    </source>
</evidence>
<dbReference type="OrthoDB" id="9795226at2"/>
<dbReference type="RefSeq" id="WP_025978052.1">
    <property type="nucleotide sequence ID" value="NZ_CP015614.1"/>
</dbReference>
<accession>A0A172Y8U5</accession>
<dbReference type="eggNOG" id="COG2967">
    <property type="taxonomic scope" value="Bacteria"/>
</dbReference>
<dbReference type="HAMAP" id="MF_00791">
    <property type="entry name" value="ApaG"/>
    <property type="match status" value="1"/>
</dbReference>
<dbReference type="PANTHER" id="PTHR47191:SF2">
    <property type="entry name" value="OS05G0170800 PROTEIN"/>
    <property type="match status" value="1"/>
</dbReference>
<sequence length="135" mass="14485">MHSAPAYSAETEGVVVRVRPSYLAGQSDPAEGRWVWAYQVEIVNLSGGPVQLVARRWTITDALGRVEEVRGPGVVGEQPVIEPGDSYAYASGCPLTTPSGSMVGAYFMQDAEGRMFEAAIPAFSLDVPDARRVLN</sequence>
<protein>
    <submittedName>
        <fullName evidence="1">Co2+/Mg2+ efflux protein ApaG</fullName>
    </submittedName>
</protein>
<reference evidence="1 2" key="1">
    <citation type="journal article" date="2014" name="Genome Announc.">
        <title>Genome Sequence of a Promising Hydrogen-Producing Facultative Anaerobic Bacterium, Brevundimonas naejangsanensis Strain B1.</title>
        <authorList>
            <person name="Su H."/>
            <person name="Zhang T."/>
            <person name="Bao M."/>
            <person name="Jiang Y."/>
            <person name="Wang Y."/>
            <person name="Tan T."/>
        </authorList>
    </citation>
    <scope>NUCLEOTIDE SEQUENCE [LARGE SCALE GENOMIC DNA]</scope>
    <source>
        <strain evidence="1 2">B1</strain>
    </source>
</reference>
<dbReference type="EMBL" id="CP015614">
    <property type="protein sequence ID" value="ANF55653.1"/>
    <property type="molecule type" value="Genomic_DNA"/>
</dbReference>
<dbReference type="Gene3D" id="2.60.40.1470">
    <property type="entry name" value="ApaG domain"/>
    <property type="match status" value="1"/>
</dbReference>
<evidence type="ECO:0000313" key="1">
    <source>
        <dbReference type="EMBL" id="ANF55653.1"/>
    </source>
</evidence>
<dbReference type="InterPro" id="IPR023065">
    <property type="entry name" value="Uncharacterised_ApaG"/>
</dbReference>